<dbReference type="EMBL" id="LKAM01000017">
    <property type="protein sequence ID" value="KUM45694.1"/>
    <property type="molecule type" value="Genomic_DNA"/>
</dbReference>
<gene>
    <name evidence="1" type="ORF">ABT39_MTgene2531</name>
</gene>
<dbReference type="AlphaFoldDB" id="A0A101LUP3"/>
<reference evidence="1" key="1">
    <citation type="journal article" date="2015" name="Genome Biol. Evol.">
        <title>Organellar Genomes of White Spruce (Picea glauca): Assembly and Annotation.</title>
        <authorList>
            <person name="Jackman S.D."/>
            <person name="Warren R.L."/>
            <person name="Gibb E.A."/>
            <person name="Vandervalk B.P."/>
            <person name="Mohamadi H."/>
            <person name="Chu J."/>
            <person name="Raymond A."/>
            <person name="Pleasance S."/>
            <person name="Coope R."/>
            <person name="Wildung M.R."/>
            <person name="Ritland C.E."/>
            <person name="Bousquet J."/>
            <person name="Jones S.J."/>
            <person name="Bohlmann J."/>
            <person name="Birol I."/>
        </authorList>
    </citation>
    <scope>NUCLEOTIDE SEQUENCE [LARGE SCALE GENOMIC DNA]</scope>
    <source>
        <tissue evidence="1">Flushing bud</tissue>
    </source>
</reference>
<sequence length="49" mass="5796">MVTQLLRGQQMDLGLKTLELDPLLGTLQHWMEQREDLNLYLELDQDQLV</sequence>
<comment type="caution">
    <text evidence="1">The sequence shown here is derived from an EMBL/GenBank/DDBJ whole genome shotgun (WGS) entry which is preliminary data.</text>
</comment>
<protein>
    <submittedName>
        <fullName evidence="1">Uncharacterized protein</fullName>
    </submittedName>
</protein>
<keyword evidence="1" id="KW-0496">Mitochondrion</keyword>
<geneLocation type="mitochondrion" evidence="1"/>
<name>A0A101LUP3_PICGL</name>
<organism evidence="1">
    <name type="scientific">Picea glauca</name>
    <name type="common">White spruce</name>
    <name type="synonym">Pinus glauca</name>
    <dbReference type="NCBI Taxonomy" id="3330"/>
    <lineage>
        <taxon>Eukaryota</taxon>
        <taxon>Viridiplantae</taxon>
        <taxon>Streptophyta</taxon>
        <taxon>Embryophyta</taxon>
        <taxon>Tracheophyta</taxon>
        <taxon>Spermatophyta</taxon>
        <taxon>Pinopsida</taxon>
        <taxon>Pinidae</taxon>
        <taxon>Conifers I</taxon>
        <taxon>Pinales</taxon>
        <taxon>Pinaceae</taxon>
        <taxon>Picea</taxon>
    </lineage>
</organism>
<proteinExistence type="predicted"/>
<evidence type="ECO:0000313" key="1">
    <source>
        <dbReference type="EMBL" id="KUM45694.1"/>
    </source>
</evidence>
<accession>A0A101LUP3</accession>